<proteinExistence type="predicted"/>
<dbReference type="NCBIfam" id="NF047581">
    <property type="entry name" value="gp105_phage_fam"/>
    <property type="match status" value="1"/>
</dbReference>
<name>A0A6G6IY41_PSENT</name>
<dbReference type="EMBL" id="CP049140">
    <property type="protein sequence ID" value="QIE87979.1"/>
    <property type="molecule type" value="Genomic_DNA"/>
</dbReference>
<sequence length="146" mass="15266">MSTYSFLDVNATLVGAGAVIDLGAGAATAEEGISIAAAGDKNTMMIGSDGEGMHSLHADKSGQVTVRLLKTSPKNAQLMALYDAQSLSSSAWGNNVITVTNSANGDTTVARSCAFKKRPDLNYRKDGDIVEWVFDSTKIDGILGTY</sequence>
<dbReference type="InterPro" id="IPR021695">
    <property type="entry name" value="Phage_KPP10_Orf10"/>
</dbReference>
<protein>
    <submittedName>
        <fullName evidence="1">DUF3277 family protein</fullName>
    </submittedName>
</protein>
<evidence type="ECO:0000313" key="1">
    <source>
        <dbReference type="EMBL" id="QIE87979.1"/>
    </source>
</evidence>
<gene>
    <name evidence="1" type="ORF">G5B91_17545</name>
</gene>
<dbReference type="RefSeq" id="WP_164488261.1">
    <property type="nucleotide sequence ID" value="NZ_CP049140.1"/>
</dbReference>
<evidence type="ECO:0000313" key="2">
    <source>
        <dbReference type="Proteomes" id="UP000501063"/>
    </source>
</evidence>
<reference evidence="1 2" key="1">
    <citation type="submission" date="2020-02" db="EMBL/GenBank/DDBJ databases">
        <title>Integrative conjugative elements (ICEs) and plasmids drive adaptation of Pseudomonas nitroreducens strain HBP1 to wastewater environment.</title>
        <authorList>
            <person name="Sentchilo V."/>
            <person name="Carraro N."/>
            <person name="Bertelli C."/>
            <person name="van der Meer J.R."/>
        </authorList>
    </citation>
    <scope>NUCLEOTIDE SEQUENCE [LARGE SCALE GENOMIC DNA]</scope>
    <source>
        <strain evidence="1 2">HBP1</strain>
    </source>
</reference>
<dbReference type="KEGG" id="pnt:G5B91_17545"/>
<accession>A0A6G6IY41</accession>
<dbReference type="Proteomes" id="UP000501063">
    <property type="component" value="Chromosome"/>
</dbReference>
<organism evidence="1 2">
    <name type="scientific">Pseudomonas nitroreducens</name>
    <dbReference type="NCBI Taxonomy" id="46680"/>
    <lineage>
        <taxon>Bacteria</taxon>
        <taxon>Pseudomonadati</taxon>
        <taxon>Pseudomonadota</taxon>
        <taxon>Gammaproteobacteria</taxon>
        <taxon>Pseudomonadales</taxon>
        <taxon>Pseudomonadaceae</taxon>
        <taxon>Pseudomonas</taxon>
    </lineage>
</organism>
<dbReference type="Pfam" id="PF11681">
    <property type="entry name" value="Phage_Tube_PhiTE"/>
    <property type="match status" value="1"/>
</dbReference>
<dbReference type="AlphaFoldDB" id="A0A6G6IY41"/>